<evidence type="ECO:0000313" key="3">
    <source>
        <dbReference type="Proteomes" id="UP000032141"/>
    </source>
</evidence>
<evidence type="ECO:0000313" key="2">
    <source>
        <dbReference type="EnsemblPlants" id="Bo4g145410.1"/>
    </source>
</evidence>
<dbReference type="Gene3D" id="1.20.1280.50">
    <property type="match status" value="1"/>
</dbReference>
<dbReference type="OrthoDB" id="101791at2759"/>
<evidence type="ECO:0000259" key="1">
    <source>
        <dbReference type="PROSITE" id="PS50181"/>
    </source>
</evidence>
<dbReference type="PROSITE" id="PS50181">
    <property type="entry name" value="FBOX"/>
    <property type="match status" value="1"/>
</dbReference>
<reference evidence="2" key="2">
    <citation type="submission" date="2015-03" db="UniProtKB">
        <authorList>
            <consortium name="EnsemblPlants"/>
        </authorList>
    </citation>
    <scope>IDENTIFICATION</scope>
</reference>
<protein>
    <recommendedName>
        <fullName evidence="1">F-box domain-containing protein</fullName>
    </recommendedName>
</protein>
<dbReference type="STRING" id="109376.A0A0D3C0U7"/>
<dbReference type="PANTHER" id="PTHR47602">
    <property type="entry name" value="F-BOX PROTEIN SKIP22"/>
    <property type="match status" value="1"/>
</dbReference>
<name>A0A0D3C0U7_BRAOL</name>
<sequence>MMKLRLRRYETRETLEFELANTSNLHDLCHRISSSTPSSVHFSLNRNDKPSPEDTLRSLGMTPGDLIYYYSLPPSSPLDIEIVASAGSKRLSVPFFLKKVLLEKSGDESGLTTLATAVHAVMLESGFMLLNNHGCFDKFTFSKEMLTVSLRYTLPELITKTRVEYVTVTFQSLSNTVVVYGSLGGRGCMVKRVSLNKNRFVSVIDLVVDTLKFEKQASCSSYRDVFTFWKMVKDGLSIPLLTCLCEKYGLELPPCLMLLPTELKMKILELVPGDSVAKMACVCAEMRCLASDDGLWKHKCLEEAKHLDVNRSRDSWKAEFATIWKQRQKVRSDMEISRRSVTSPGIINAQSRADRISRLREFRRQRRQR</sequence>
<dbReference type="PANTHER" id="PTHR47602:SF3">
    <property type="entry name" value="F-BOX DOMAIN-CONTAINING PROTEIN"/>
    <property type="match status" value="1"/>
</dbReference>
<dbReference type="SUPFAM" id="SSF81383">
    <property type="entry name" value="F-box domain"/>
    <property type="match status" value="1"/>
</dbReference>
<dbReference type="RefSeq" id="XP_013635266.1">
    <property type="nucleotide sequence ID" value="XM_013779812.1"/>
</dbReference>
<dbReference type="eggNOG" id="ENOG502QTNJ">
    <property type="taxonomic scope" value="Eukaryota"/>
</dbReference>
<dbReference type="Gene3D" id="3.40.1000.30">
    <property type="match status" value="1"/>
</dbReference>
<proteinExistence type="predicted"/>
<dbReference type="GeneID" id="106340992"/>
<dbReference type="Pfam" id="PF12937">
    <property type="entry name" value="F-box-like"/>
    <property type="match status" value="1"/>
</dbReference>
<dbReference type="AlphaFoldDB" id="A0A0D3C0U7"/>
<dbReference type="CDD" id="cd22165">
    <property type="entry name" value="F-box_AtSKIP22-like"/>
    <property type="match status" value="1"/>
</dbReference>
<dbReference type="SMART" id="SM00256">
    <property type="entry name" value="FBOX"/>
    <property type="match status" value="1"/>
</dbReference>
<dbReference type="InterPro" id="IPR036047">
    <property type="entry name" value="F-box-like_dom_sf"/>
</dbReference>
<dbReference type="Proteomes" id="UP000032141">
    <property type="component" value="Chromosome C4"/>
</dbReference>
<dbReference type="InterPro" id="IPR001810">
    <property type="entry name" value="F-box_dom"/>
</dbReference>
<dbReference type="KEGG" id="boe:106340992"/>
<organism evidence="2 3">
    <name type="scientific">Brassica oleracea var. oleracea</name>
    <dbReference type="NCBI Taxonomy" id="109376"/>
    <lineage>
        <taxon>Eukaryota</taxon>
        <taxon>Viridiplantae</taxon>
        <taxon>Streptophyta</taxon>
        <taxon>Embryophyta</taxon>
        <taxon>Tracheophyta</taxon>
        <taxon>Spermatophyta</taxon>
        <taxon>Magnoliopsida</taxon>
        <taxon>eudicotyledons</taxon>
        <taxon>Gunneridae</taxon>
        <taxon>Pentapetalae</taxon>
        <taxon>rosids</taxon>
        <taxon>malvids</taxon>
        <taxon>Brassicales</taxon>
        <taxon>Brassicaceae</taxon>
        <taxon>Brassiceae</taxon>
        <taxon>Brassica</taxon>
    </lineage>
</organism>
<dbReference type="OMA" id="GCMVKRV"/>
<accession>A0A0D3C0U7</accession>
<feature type="domain" description="F-box" evidence="1">
    <location>
        <begin position="253"/>
        <end position="299"/>
    </location>
</feature>
<dbReference type="EnsemblPlants" id="Bo4g145410.1">
    <property type="protein sequence ID" value="Bo4g145410.1"/>
    <property type="gene ID" value="Bo4g145410"/>
</dbReference>
<reference evidence="2 3" key="1">
    <citation type="journal article" date="2014" name="Genome Biol.">
        <title>Transcriptome and methylome profiling reveals relics of genome dominance in the mesopolyploid Brassica oleracea.</title>
        <authorList>
            <person name="Parkin I.A."/>
            <person name="Koh C."/>
            <person name="Tang H."/>
            <person name="Robinson S.J."/>
            <person name="Kagale S."/>
            <person name="Clarke W.E."/>
            <person name="Town C.D."/>
            <person name="Nixon J."/>
            <person name="Krishnakumar V."/>
            <person name="Bidwell S.L."/>
            <person name="Denoeud F."/>
            <person name="Belcram H."/>
            <person name="Links M.G."/>
            <person name="Just J."/>
            <person name="Clarke C."/>
            <person name="Bender T."/>
            <person name="Huebert T."/>
            <person name="Mason A.S."/>
            <person name="Pires J.C."/>
            <person name="Barker G."/>
            <person name="Moore J."/>
            <person name="Walley P.G."/>
            <person name="Manoli S."/>
            <person name="Batley J."/>
            <person name="Edwards D."/>
            <person name="Nelson M.N."/>
            <person name="Wang X."/>
            <person name="Paterson A.H."/>
            <person name="King G."/>
            <person name="Bancroft I."/>
            <person name="Chalhoub B."/>
            <person name="Sharpe A.G."/>
        </authorList>
    </citation>
    <scope>NUCLEOTIDE SEQUENCE</scope>
    <source>
        <strain evidence="2 3">cv. TO1000</strain>
    </source>
</reference>
<dbReference type="Gramene" id="Bo4g145410.1">
    <property type="protein sequence ID" value="Bo4g145410.1"/>
    <property type="gene ID" value="Bo4g145410"/>
</dbReference>
<keyword evidence="3" id="KW-1185">Reference proteome</keyword>
<dbReference type="HOGENOM" id="CLU_037173_0_0_1"/>